<dbReference type="EMBL" id="CP000733">
    <property type="protein sequence ID" value="ABS78027.1"/>
    <property type="molecule type" value="Genomic_DNA"/>
</dbReference>
<feature type="region of interest" description="Disordered" evidence="1">
    <location>
        <begin position="335"/>
        <end position="360"/>
    </location>
</feature>
<evidence type="ECO:0000256" key="1">
    <source>
        <dbReference type="SAM" id="MobiDB-lite"/>
    </source>
</evidence>
<sequence>MDNHIIRSAARARKWLQTHSYPYSDEIPLTPSLKEVEGGGHYALEIPAVTSLEMVETIIRLLKAAGIEKAVLGETHGSFLLTDSEIKEMLSCCAEAGFGMIFSPGPRPEYDRKATFYRSQFGIEQGRRLNNNDAIACTVEDVFKLTDFGCRGIVIYDLGVLKILNEMRTKQVLPNDLILVASTHCTISNSVTASVFANLGADQIVALHDVGLSVLQDMRRLLPSSVTLSVPIDTYETKGGFIRYYEIPEILQIASPVFLKLGASAQAHPYNPVSEGMLKKRIERVVLGVEQLKKSNLAVKEMSPLSKHWCLPQIGSDRMLKISESLGPVRHLRNEKDHRAVSPKNNNDSPRDSRSPGAAF</sequence>
<dbReference type="Proteomes" id="UP000008555">
    <property type="component" value="Chromosome"/>
</dbReference>
<evidence type="ECO:0000313" key="3">
    <source>
        <dbReference type="Proteomes" id="UP000008555"/>
    </source>
</evidence>
<name>A9KGK7_COXBN</name>
<dbReference type="RefSeq" id="WP_011997234.1">
    <property type="nucleotide sequence ID" value="NC_009727.1"/>
</dbReference>
<evidence type="ECO:0000313" key="2">
    <source>
        <dbReference type="EMBL" id="ABS78027.1"/>
    </source>
</evidence>
<proteinExistence type="predicted"/>
<dbReference type="KEGG" id="cbd:CBUD_1719"/>
<organism evidence="2 3">
    <name type="scientific">Coxiella burnetii (strain Dugway 5J108-111)</name>
    <dbReference type="NCBI Taxonomy" id="434922"/>
    <lineage>
        <taxon>Bacteria</taxon>
        <taxon>Pseudomonadati</taxon>
        <taxon>Pseudomonadota</taxon>
        <taxon>Gammaproteobacteria</taxon>
        <taxon>Legionellales</taxon>
        <taxon>Coxiellaceae</taxon>
        <taxon>Coxiella</taxon>
    </lineage>
</organism>
<accession>A9KGK7</accession>
<gene>
    <name evidence="2" type="ordered locus">CBUD_1719</name>
</gene>
<dbReference type="AlphaFoldDB" id="A9KGK7"/>
<protein>
    <submittedName>
        <fullName evidence="2">Hypothetical peptidase</fullName>
    </submittedName>
</protein>
<reference evidence="2 3" key="1">
    <citation type="journal article" date="2009" name="Infect. Immun.">
        <title>Comparative genomics reveal extensive transposon-mediated genomic plasticity and diversity among potential effector proteins within the genus Coxiella.</title>
        <authorList>
            <person name="Beare P.A."/>
            <person name="Unsworth N."/>
            <person name="Andoh M."/>
            <person name="Voth D.E."/>
            <person name="Omsland A."/>
            <person name="Gilk S.D."/>
            <person name="Williams K.P."/>
            <person name="Sobral B.W."/>
            <person name="Kupko J.J.III."/>
            <person name="Porcella S.F."/>
            <person name="Samuel J.E."/>
            <person name="Heinzen R.A."/>
        </authorList>
    </citation>
    <scope>NUCLEOTIDE SEQUENCE [LARGE SCALE GENOMIC DNA]</scope>
    <source>
        <strain evidence="2 3">Dugway 5J108-111</strain>
    </source>
</reference>
<dbReference type="HOGENOM" id="CLU_899305_0_0_6"/>